<accession>A0ACB0Z6I6</accession>
<sequence>MSFRKIQSAIVDPQMSFRKCRVTIFSSCLGYKVHSLLSQRYGETQRAMTSI</sequence>
<gene>
    <name evidence="1" type="ORF">MENTE1834_LOCUS21297</name>
</gene>
<organism evidence="1 2">
    <name type="scientific">Meloidogyne enterolobii</name>
    <name type="common">Root-knot nematode worm</name>
    <name type="synonym">Meloidogyne mayaguensis</name>
    <dbReference type="NCBI Taxonomy" id="390850"/>
    <lineage>
        <taxon>Eukaryota</taxon>
        <taxon>Metazoa</taxon>
        <taxon>Ecdysozoa</taxon>
        <taxon>Nematoda</taxon>
        <taxon>Chromadorea</taxon>
        <taxon>Rhabditida</taxon>
        <taxon>Tylenchina</taxon>
        <taxon>Tylenchomorpha</taxon>
        <taxon>Tylenchoidea</taxon>
        <taxon>Meloidogynidae</taxon>
        <taxon>Meloidogyninae</taxon>
        <taxon>Meloidogyne</taxon>
    </lineage>
</organism>
<evidence type="ECO:0000313" key="2">
    <source>
        <dbReference type="Proteomes" id="UP001497535"/>
    </source>
</evidence>
<dbReference type="EMBL" id="CAVMJV010000026">
    <property type="protein sequence ID" value="CAK5074540.1"/>
    <property type="molecule type" value="Genomic_DNA"/>
</dbReference>
<proteinExistence type="predicted"/>
<evidence type="ECO:0000313" key="1">
    <source>
        <dbReference type="EMBL" id="CAK5074540.1"/>
    </source>
</evidence>
<protein>
    <submittedName>
        <fullName evidence="1">Uncharacterized protein</fullName>
    </submittedName>
</protein>
<name>A0ACB0Z6I6_MELEN</name>
<keyword evidence="2" id="KW-1185">Reference proteome</keyword>
<comment type="caution">
    <text evidence="1">The sequence shown here is derived from an EMBL/GenBank/DDBJ whole genome shotgun (WGS) entry which is preliminary data.</text>
</comment>
<reference evidence="1" key="1">
    <citation type="submission" date="2023-11" db="EMBL/GenBank/DDBJ databases">
        <authorList>
            <person name="Poullet M."/>
        </authorList>
    </citation>
    <scope>NUCLEOTIDE SEQUENCE</scope>
    <source>
        <strain evidence="1">E1834</strain>
    </source>
</reference>
<dbReference type="Proteomes" id="UP001497535">
    <property type="component" value="Unassembled WGS sequence"/>
</dbReference>